<gene>
    <name evidence="1" type="ORF">GCM10010529_12190</name>
</gene>
<dbReference type="EMBL" id="BAAAVT010000006">
    <property type="protein sequence ID" value="GAA3060057.1"/>
    <property type="molecule type" value="Genomic_DNA"/>
</dbReference>
<proteinExistence type="predicted"/>
<evidence type="ECO:0000313" key="2">
    <source>
        <dbReference type="Proteomes" id="UP001500236"/>
    </source>
</evidence>
<sequence length="63" mass="7221">MRGPWGSVLWSGHRRVRLTGHSRVRLFKGRRARGTARNDQGEMISGERRAERARLTAFNSTLT</sequence>
<accession>A0ABP6LWR7</accession>
<dbReference type="Proteomes" id="UP001500236">
    <property type="component" value="Unassembled WGS sequence"/>
</dbReference>
<organism evidence="1 2">
    <name type="scientific">Nesterenkonia aethiopica</name>
    <dbReference type="NCBI Taxonomy" id="269144"/>
    <lineage>
        <taxon>Bacteria</taxon>
        <taxon>Bacillati</taxon>
        <taxon>Actinomycetota</taxon>
        <taxon>Actinomycetes</taxon>
        <taxon>Micrococcales</taxon>
        <taxon>Micrococcaceae</taxon>
        <taxon>Nesterenkonia</taxon>
    </lineage>
</organism>
<keyword evidence="2" id="KW-1185">Reference proteome</keyword>
<name>A0ABP6LWR7_9MICC</name>
<protein>
    <submittedName>
        <fullName evidence="1">Uncharacterized protein</fullName>
    </submittedName>
</protein>
<reference evidence="2" key="1">
    <citation type="journal article" date="2019" name="Int. J. Syst. Evol. Microbiol.">
        <title>The Global Catalogue of Microorganisms (GCM) 10K type strain sequencing project: providing services to taxonomists for standard genome sequencing and annotation.</title>
        <authorList>
            <consortium name="The Broad Institute Genomics Platform"/>
            <consortium name="The Broad Institute Genome Sequencing Center for Infectious Disease"/>
            <person name="Wu L."/>
            <person name="Ma J."/>
        </authorList>
    </citation>
    <scope>NUCLEOTIDE SEQUENCE [LARGE SCALE GENOMIC DNA]</scope>
    <source>
        <strain evidence="2">JCM 14309</strain>
    </source>
</reference>
<comment type="caution">
    <text evidence="1">The sequence shown here is derived from an EMBL/GenBank/DDBJ whole genome shotgun (WGS) entry which is preliminary data.</text>
</comment>
<evidence type="ECO:0000313" key="1">
    <source>
        <dbReference type="EMBL" id="GAA3060057.1"/>
    </source>
</evidence>